<sequence length="667" mass="73573">MKSSEAVFTKKNPFPREPRRDKSHYSPSRAKKIPKQQKKLALSPVRFTQSASPPESPPHTASLSPEDQRFLEGSHHVLLCPPPSVTGQQIFSESWPSTDQSSSTSSTDVQHPRPQHALTSRMQEPSVLAKYIERFRYGRPQSRGERQKLAVDGADDQPFWWMSSNPSQPSSLTPTRTSKECFGGSFECRNDGTGSVQDLLRHQADTSLSPTRGLLDLSALALSDSSHCEQGEPEILQLQERARKLLQRSEHSLCSGSSGVPISSEGLGCSDFSSPVSVDEPIRKPIVPSLIDTAKLITPKSLLPAATARLGSQPRTEDDILFQWRLRRKMEQARQWSHTSYHSSALHQPLLSRLALQPGLPFTSAPMEATGSVSTPTSCPVPEPVPSSAIQVHPASSINTKVESITQSHLVSVPPCDREKGPKQPQTAHSFPQPCLRGQICSSESSQELCSKQQYSSSPSPSPQPAESSETDGCQGRGGMQTNSRVEGERGKKNSVPFTRKKKSDRYVRDGDVVERNRHIVKARDAHARGQQKVRSENKENAGHRKSQRSTQGVRPRDSPSPIHNTLGQVVSEVLFLGADSPVQPSTPRSSTSPIYTPPAHPHSPAPPPQRSSQPSEVIGQLMQEAQDSDGLEFEDDPLLLVLRQQRKWVKEQLCEVDMMLEKFHED</sequence>
<organism evidence="2 3">
    <name type="scientific">Ictalurus punctatus</name>
    <name type="common">Channel catfish</name>
    <name type="synonym">Silurus punctatus</name>
    <dbReference type="NCBI Taxonomy" id="7998"/>
    <lineage>
        <taxon>Eukaryota</taxon>
        <taxon>Metazoa</taxon>
        <taxon>Chordata</taxon>
        <taxon>Craniata</taxon>
        <taxon>Vertebrata</taxon>
        <taxon>Euteleostomi</taxon>
        <taxon>Actinopterygii</taxon>
        <taxon>Neopterygii</taxon>
        <taxon>Teleostei</taxon>
        <taxon>Ostariophysi</taxon>
        <taxon>Siluriformes</taxon>
        <taxon>Ictaluridae</taxon>
        <taxon>Ictalurus</taxon>
    </lineage>
</organism>
<dbReference type="InterPro" id="IPR037646">
    <property type="entry name" value="PROSER3"/>
</dbReference>
<evidence type="ECO:0000313" key="3">
    <source>
        <dbReference type="RefSeq" id="XP_017345960.1"/>
    </source>
</evidence>
<dbReference type="RefSeq" id="XP_017345962.1">
    <property type="nucleotide sequence ID" value="XM_017490473.3"/>
</dbReference>
<keyword evidence="2" id="KW-1185">Reference proteome</keyword>
<feature type="compositionally biased region" description="Basic and acidic residues" evidence="1">
    <location>
        <begin position="14"/>
        <end position="24"/>
    </location>
</feature>
<dbReference type="PANTHER" id="PTHR22045">
    <property type="entry name" value="PROLINE AND SERINE-RICH PROTEIN 3"/>
    <property type="match status" value="1"/>
</dbReference>
<feature type="compositionally biased region" description="Basic and acidic residues" evidence="1">
    <location>
        <begin position="505"/>
        <end position="543"/>
    </location>
</feature>
<feature type="region of interest" description="Disordered" evidence="1">
    <location>
        <begin position="578"/>
        <end position="617"/>
    </location>
</feature>
<feature type="compositionally biased region" description="Basic residues" evidence="1">
    <location>
        <begin position="29"/>
        <end position="38"/>
    </location>
</feature>
<reference evidence="3 4" key="2">
    <citation type="submission" date="2025-04" db="UniProtKB">
        <authorList>
            <consortium name="RefSeq"/>
        </authorList>
    </citation>
    <scope>IDENTIFICATION</scope>
    <source>
        <tissue evidence="3 4">Blood</tissue>
    </source>
</reference>
<evidence type="ECO:0000313" key="2">
    <source>
        <dbReference type="Proteomes" id="UP000221080"/>
    </source>
</evidence>
<dbReference type="RefSeq" id="XP_017345960.1">
    <property type="nucleotide sequence ID" value="XM_017490471.1"/>
</dbReference>
<dbReference type="RefSeq" id="XP_017345961.1">
    <property type="nucleotide sequence ID" value="XM_017490472.3"/>
</dbReference>
<dbReference type="AlphaFoldDB" id="A0A2D0SUH5"/>
<evidence type="ECO:0000313" key="4">
    <source>
        <dbReference type="RefSeq" id="XP_017345961.1"/>
    </source>
</evidence>
<feature type="region of interest" description="Disordered" evidence="1">
    <location>
        <begin position="1"/>
        <end position="120"/>
    </location>
</feature>
<protein>
    <submittedName>
        <fullName evidence="3 4">Proline and serine-rich protein 3</fullName>
    </submittedName>
</protein>
<dbReference type="KEGG" id="ipu:108277670"/>
<reference evidence="2" key="1">
    <citation type="journal article" date="2016" name="Nat. Commun.">
        <title>The channel catfish genome sequence provides insights into the evolution of scale formation in teleosts.</title>
        <authorList>
            <person name="Liu Z."/>
            <person name="Liu S."/>
            <person name="Yao J."/>
            <person name="Bao L."/>
            <person name="Zhang J."/>
            <person name="Li Y."/>
            <person name="Jiang C."/>
            <person name="Sun L."/>
            <person name="Wang R."/>
            <person name="Zhang Y."/>
            <person name="Zhou T."/>
            <person name="Zeng Q."/>
            <person name="Fu Q."/>
            <person name="Gao S."/>
            <person name="Li N."/>
            <person name="Koren S."/>
            <person name="Jiang Y."/>
            <person name="Zimin A."/>
            <person name="Xu P."/>
            <person name="Phillippy A.M."/>
            <person name="Geng X."/>
            <person name="Song L."/>
            <person name="Sun F."/>
            <person name="Li C."/>
            <person name="Wang X."/>
            <person name="Chen A."/>
            <person name="Jin Y."/>
            <person name="Yuan Z."/>
            <person name="Yang Y."/>
            <person name="Tan S."/>
            <person name="Peatman E."/>
            <person name="Lu J."/>
            <person name="Qin Z."/>
            <person name="Dunham R."/>
            <person name="Li Z."/>
            <person name="Sonstegard T."/>
            <person name="Feng J."/>
            <person name="Danzmann R.G."/>
            <person name="Schroeder S."/>
            <person name="Scheffler B."/>
            <person name="Duke M.V."/>
            <person name="Ballard L."/>
            <person name="Kucuktas H."/>
            <person name="Kaltenboeck L."/>
            <person name="Liu H."/>
            <person name="Armbruster J."/>
            <person name="Xie Y."/>
            <person name="Kirby M.L."/>
            <person name="Tian Y."/>
            <person name="Flanagan M.E."/>
            <person name="Mu W."/>
            <person name="Waldbieser G.C."/>
        </authorList>
    </citation>
    <scope>NUCLEOTIDE SEQUENCE [LARGE SCALE GENOMIC DNA]</scope>
    <source>
        <strain evidence="2">SDA103</strain>
    </source>
</reference>
<feature type="compositionally biased region" description="Low complexity" evidence="1">
    <location>
        <begin position="92"/>
        <end position="107"/>
    </location>
</feature>
<name>A0A2D0SUH5_ICTPU</name>
<dbReference type="CTD" id="148137"/>
<evidence type="ECO:0000313" key="5">
    <source>
        <dbReference type="RefSeq" id="XP_017345962.1"/>
    </source>
</evidence>
<dbReference type="Proteomes" id="UP000221080">
    <property type="component" value="Chromosome 17"/>
</dbReference>
<feature type="compositionally biased region" description="Polar residues" evidence="1">
    <location>
        <begin position="583"/>
        <end position="595"/>
    </location>
</feature>
<feature type="region of interest" description="Disordered" evidence="1">
    <location>
        <begin position="448"/>
        <end position="565"/>
    </location>
</feature>
<dbReference type="PANTHER" id="PTHR22045:SF6">
    <property type="entry name" value="PROLINE AND SERINE-RICH PROTEIN 3"/>
    <property type="match status" value="1"/>
</dbReference>
<dbReference type="OrthoDB" id="10043502at2759"/>
<gene>
    <name evidence="3 4 5" type="primary">proser3</name>
</gene>
<accession>A0A2D0SUH5</accession>
<feature type="compositionally biased region" description="Basic and acidic residues" evidence="1">
    <location>
        <begin position="66"/>
        <end position="75"/>
    </location>
</feature>
<feature type="region of interest" description="Disordered" evidence="1">
    <location>
        <begin position="412"/>
        <end position="433"/>
    </location>
</feature>
<dbReference type="GeneID" id="108277670"/>
<proteinExistence type="predicted"/>
<evidence type="ECO:0000256" key="1">
    <source>
        <dbReference type="SAM" id="MobiDB-lite"/>
    </source>
</evidence>
<feature type="compositionally biased region" description="Pro residues" evidence="1">
    <location>
        <begin position="596"/>
        <end position="610"/>
    </location>
</feature>
<feature type="region of interest" description="Disordered" evidence="1">
    <location>
        <begin position="366"/>
        <end position="391"/>
    </location>
</feature>
<feature type="compositionally biased region" description="Polar residues" evidence="1">
    <location>
        <begin position="46"/>
        <end position="65"/>
    </location>
</feature>